<feature type="transmembrane region" description="Helical" evidence="7">
    <location>
        <begin position="137"/>
        <end position="155"/>
    </location>
</feature>
<keyword evidence="5 7" id="KW-1133">Transmembrane helix</keyword>
<keyword evidence="4 7" id="KW-0812">Transmembrane</keyword>
<sequence>MATPDLLQDNIRPTLLRMTGPMMVGIVSLMLFNLADIYFVSLLGTAPMAALAFTFPVTFSVVSLAIGFGIGTSAIMARLIGQGRQGEAAELATDNLMMTLILVLCVSLTAQFLMVPLFTLMGATHEQLPYILTYMDIWWFGAVFLVTNMVANSALRARGDTKTPALVMAGSSILNMLLDPLLIFGWGPVPAMGIKGAAMASVISWACVSVIVSYVLYRRYQLIIIMKPVASRIFGHWLKVMKIGLPAALSNMMTPLAGGILTAMVAQHGAEAVAAFGVGNRLESLSLLVCLALSMTLPPFVSQNFGAGQIQRVIAAYHGAIKFALVWQLLVFVLLWIFRDSIADLFAASELIKTPLLMWLSVVPLGFGMQAVIFLSASTFNALHQPLRAMRISILRLFVFFIPMAWVANQVWGLQAMFVAFVLANTVASWVAYRSVSRLLVTKSAATPGESAANQ</sequence>
<evidence type="ECO:0000256" key="7">
    <source>
        <dbReference type="SAM" id="Phobius"/>
    </source>
</evidence>
<evidence type="ECO:0000256" key="6">
    <source>
        <dbReference type="ARBA" id="ARBA00023136"/>
    </source>
</evidence>
<dbReference type="EMBL" id="FOOU01000010">
    <property type="protein sequence ID" value="SFG64333.1"/>
    <property type="molecule type" value="Genomic_DNA"/>
</dbReference>
<keyword evidence="9" id="KW-1185">Reference proteome</keyword>
<evidence type="ECO:0000256" key="5">
    <source>
        <dbReference type="ARBA" id="ARBA00022989"/>
    </source>
</evidence>
<feature type="transmembrane region" description="Helical" evidence="7">
    <location>
        <begin position="389"/>
        <end position="408"/>
    </location>
</feature>
<dbReference type="InterPro" id="IPR052031">
    <property type="entry name" value="Membrane_Transporter-Flippase"/>
</dbReference>
<dbReference type="RefSeq" id="WP_232349045.1">
    <property type="nucleotide sequence ID" value="NZ_FOOU01000010.1"/>
</dbReference>
<dbReference type="Pfam" id="PF01554">
    <property type="entry name" value="MatE"/>
    <property type="match status" value="2"/>
</dbReference>
<dbReference type="PANTHER" id="PTHR43549:SF3">
    <property type="entry name" value="MULTIDRUG RESISTANCE PROTEIN YPNP-RELATED"/>
    <property type="match status" value="1"/>
</dbReference>
<dbReference type="InterPro" id="IPR002528">
    <property type="entry name" value="MATE_fam"/>
</dbReference>
<evidence type="ECO:0000313" key="8">
    <source>
        <dbReference type="EMBL" id="SFG64333.1"/>
    </source>
</evidence>
<dbReference type="STRING" id="1045558.SAMN05216175_11056"/>
<evidence type="ECO:0000256" key="1">
    <source>
        <dbReference type="ARBA" id="ARBA00004429"/>
    </source>
</evidence>
<dbReference type="AlphaFoldDB" id="A0A1I2THL2"/>
<feature type="transmembrane region" description="Helical" evidence="7">
    <location>
        <begin position="314"/>
        <end position="338"/>
    </location>
</feature>
<dbReference type="NCBIfam" id="TIGR00797">
    <property type="entry name" value="matE"/>
    <property type="match status" value="1"/>
</dbReference>
<evidence type="ECO:0000256" key="3">
    <source>
        <dbReference type="ARBA" id="ARBA00022475"/>
    </source>
</evidence>
<organism evidence="8 9">
    <name type="scientific">Neptunomonas qingdaonensis</name>
    <dbReference type="NCBI Taxonomy" id="1045558"/>
    <lineage>
        <taxon>Bacteria</taxon>
        <taxon>Pseudomonadati</taxon>
        <taxon>Pseudomonadota</taxon>
        <taxon>Gammaproteobacteria</taxon>
        <taxon>Oceanospirillales</taxon>
        <taxon>Oceanospirillaceae</taxon>
        <taxon>Neptunomonas</taxon>
    </lineage>
</organism>
<evidence type="ECO:0000256" key="4">
    <source>
        <dbReference type="ARBA" id="ARBA00022692"/>
    </source>
</evidence>
<reference evidence="9" key="1">
    <citation type="submission" date="2016-10" db="EMBL/GenBank/DDBJ databases">
        <authorList>
            <person name="Varghese N."/>
            <person name="Submissions S."/>
        </authorList>
    </citation>
    <scope>NUCLEOTIDE SEQUENCE [LARGE SCALE GENOMIC DNA]</scope>
    <source>
        <strain evidence="9">CGMCC 1.10971</strain>
    </source>
</reference>
<gene>
    <name evidence="8" type="ORF">SAMN05216175_11056</name>
</gene>
<dbReference type="GO" id="GO:0015297">
    <property type="term" value="F:antiporter activity"/>
    <property type="evidence" value="ECO:0007669"/>
    <property type="project" value="InterPro"/>
</dbReference>
<keyword evidence="6 7" id="KW-0472">Membrane</keyword>
<feature type="transmembrane region" description="Helical" evidence="7">
    <location>
        <begin position="198"/>
        <end position="217"/>
    </location>
</feature>
<protein>
    <submittedName>
        <fullName evidence="8">Putative efflux protein, MATE family</fullName>
    </submittedName>
</protein>
<proteinExistence type="predicted"/>
<keyword evidence="3" id="KW-1003">Cell membrane</keyword>
<dbReference type="PIRSF" id="PIRSF006603">
    <property type="entry name" value="DinF"/>
    <property type="match status" value="1"/>
</dbReference>
<feature type="transmembrane region" description="Helical" evidence="7">
    <location>
        <begin position="414"/>
        <end position="433"/>
    </location>
</feature>
<feature type="transmembrane region" description="Helical" evidence="7">
    <location>
        <begin position="358"/>
        <end position="377"/>
    </location>
</feature>
<feature type="transmembrane region" description="Helical" evidence="7">
    <location>
        <begin position="96"/>
        <end position="117"/>
    </location>
</feature>
<feature type="transmembrane region" description="Helical" evidence="7">
    <location>
        <begin position="49"/>
        <end position="75"/>
    </location>
</feature>
<comment type="subcellular location">
    <subcellularLocation>
        <location evidence="1">Cell inner membrane</location>
        <topology evidence="1">Multi-pass membrane protein</topology>
    </subcellularLocation>
</comment>
<name>A0A1I2THL2_9GAMM</name>
<feature type="transmembrane region" description="Helical" evidence="7">
    <location>
        <begin position="285"/>
        <end position="302"/>
    </location>
</feature>
<dbReference type="InterPro" id="IPR048279">
    <property type="entry name" value="MdtK-like"/>
</dbReference>
<dbReference type="GO" id="GO:0005886">
    <property type="term" value="C:plasma membrane"/>
    <property type="evidence" value="ECO:0007669"/>
    <property type="project" value="UniProtKB-SubCell"/>
</dbReference>
<accession>A0A1I2THL2</accession>
<feature type="transmembrane region" description="Helical" evidence="7">
    <location>
        <begin position="21"/>
        <end position="43"/>
    </location>
</feature>
<dbReference type="Proteomes" id="UP000198623">
    <property type="component" value="Unassembled WGS sequence"/>
</dbReference>
<evidence type="ECO:0000256" key="2">
    <source>
        <dbReference type="ARBA" id="ARBA00022448"/>
    </source>
</evidence>
<evidence type="ECO:0000313" key="9">
    <source>
        <dbReference type="Proteomes" id="UP000198623"/>
    </source>
</evidence>
<keyword evidence="2" id="KW-0813">Transport</keyword>
<dbReference type="PANTHER" id="PTHR43549">
    <property type="entry name" value="MULTIDRUG RESISTANCE PROTEIN YPNP-RELATED"/>
    <property type="match status" value="1"/>
</dbReference>
<feature type="transmembrane region" description="Helical" evidence="7">
    <location>
        <begin position="167"/>
        <end position="186"/>
    </location>
</feature>
<feature type="transmembrane region" description="Helical" evidence="7">
    <location>
        <begin position="243"/>
        <end position="265"/>
    </location>
</feature>
<dbReference type="GO" id="GO:0042910">
    <property type="term" value="F:xenobiotic transmembrane transporter activity"/>
    <property type="evidence" value="ECO:0007669"/>
    <property type="project" value="InterPro"/>
</dbReference>